<dbReference type="Proteomes" id="UP000473278">
    <property type="component" value="Unassembled WGS sequence"/>
</dbReference>
<evidence type="ECO:0000259" key="1">
    <source>
        <dbReference type="Pfam" id="PF04536"/>
    </source>
</evidence>
<dbReference type="Pfam" id="PF04536">
    <property type="entry name" value="TPM_phosphatase"/>
    <property type="match status" value="1"/>
</dbReference>
<dbReference type="PANTHER" id="PTHR30373:SF8">
    <property type="entry name" value="BLL7265 PROTEIN"/>
    <property type="match status" value="1"/>
</dbReference>
<evidence type="ECO:0000313" key="3">
    <source>
        <dbReference type="Proteomes" id="UP000473278"/>
    </source>
</evidence>
<gene>
    <name evidence="2" type="ORF">G3570_10375</name>
</gene>
<proteinExistence type="predicted"/>
<dbReference type="EMBL" id="JAALLT010000003">
    <property type="protein sequence ID" value="NGP77039.1"/>
    <property type="molecule type" value="Genomic_DNA"/>
</dbReference>
<dbReference type="PANTHER" id="PTHR30373">
    <property type="entry name" value="UPF0603 PROTEIN YGCG"/>
    <property type="match status" value="1"/>
</dbReference>
<sequence>MMSDNGFLTEKQEQRIIKAIAEAENKTSGELRVHIEHKSKRDPLERAARIFHELGMDDTELQNGVLIYIASEDHKAAVYAGKGIHEQVEDGFWSDVLNILLDYFKKEEYENGIVEAVKKVGEKLKELYPYQSGDINELSNEISYYKNDEE</sequence>
<dbReference type="Gene3D" id="3.10.310.50">
    <property type="match status" value="1"/>
</dbReference>
<accession>A0A6M1SPL3</accession>
<comment type="caution">
    <text evidence="2">The sequence shown here is derived from an EMBL/GenBank/DDBJ whole genome shotgun (WGS) entry which is preliminary data.</text>
</comment>
<feature type="domain" description="TPM" evidence="1">
    <location>
        <begin position="4"/>
        <end position="122"/>
    </location>
</feature>
<dbReference type="InterPro" id="IPR007621">
    <property type="entry name" value="TPM_dom"/>
</dbReference>
<keyword evidence="3" id="KW-1185">Reference proteome</keyword>
<organism evidence="2 3">
    <name type="scientific">Halalkalibaculum roseum</name>
    <dbReference type="NCBI Taxonomy" id="2709311"/>
    <lineage>
        <taxon>Bacteria</taxon>
        <taxon>Pseudomonadati</taxon>
        <taxon>Balneolota</taxon>
        <taxon>Balneolia</taxon>
        <taxon>Balneolales</taxon>
        <taxon>Balneolaceae</taxon>
        <taxon>Halalkalibaculum</taxon>
    </lineage>
</organism>
<name>A0A6M1SPL3_9BACT</name>
<protein>
    <submittedName>
        <fullName evidence="2">TPM domain-containing protein</fullName>
    </submittedName>
</protein>
<evidence type="ECO:0000313" key="2">
    <source>
        <dbReference type="EMBL" id="NGP77039.1"/>
    </source>
</evidence>
<reference evidence="2 3" key="1">
    <citation type="submission" date="2020-02" db="EMBL/GenBank/DDBJ databases">
        <title>Balneolaceae bacterium YR4-1, complete genome.</title>
        <authorList>
            <person name="Li Y."/>
            <person name="Wu S."/>
        </authorList>
    </citation>
    <scope>NUCLEOTIDE SEQUENCE [LARGE SCALE GENOMIC DNA]</scope>
    <source>
        <strain evidence="2 3">YR4-1</strain>
    </source>
</reference>
<dbReference type="AlphaFoldDB" id="A0A6M1SPL3"/>